<feature type="domain" description="MOSC" evidence="1">
    <location>
        <begin position="31"/>
        <end position="166"/>
    </location>
</feature>
<name>A0A6S6SHD5_9BACT</name>
<dbReference type="PANTHER" id="PTHR30212:SF2">
    <property type="entry name" value="PROTEIN YIIM"/>
    <property type="match status" value="1"/>
</dbReference>
<sequence length="229" mass="26368">MKIDVKQIYCGQDESLKNAKGKTYHSSYKKVALNKPAYEINENGFKLDNQSDKESHGGIDKAICVYPLKSYRYLEEKYDITLPTCTFGENLSILGVDDSDICLGDKFAYGETIVEVSQPRQPCWKISSIVGIKKLTAMVVKEYKSGFYLRVLQTGKIRPQDKLELISRDYPKLSIEFINQVAFNAKENQENIKEVLECNKLAEAYQVSLQKRYKEKEVGLQEWQEDDYN</sequence>
<reference evidence="2" key="1">
    <citation type="submission" date="2020-01" db="EMBL/GenBank/DDBJ databases">
        <authorList>
            <person name="Meier V. D."/>
            <person name="Meier V D."/>
        </authorList>
    </citation>
    <scope>NUCLEOTIDE SEQUENCE</scope>
    <source>
        <strain evidence="2">HLG_WM_MAG_03</strain>
    </source>
</reference>
<dbReference type="InterPro" id="IPR011037">
    <property type="entry name" value="Pyrv_Knase-like_insert_dom_sf"/>
</dbReference>
<dbReference type="PROSITE" id="PS51340">
    <property type="entry name" value="MOSC"/>
    <property type="match status" value="1"/>
</dbReference>
<dbReference type="SUPFAM" id="SSF50800">
    <property type="entry name" value="PK beta-barrel domain-like"/>
    <property type="match status" value="1"/>
</dbReference>
<dbReference type="GO" id="GO:0030170">
    <property type="term" value="F:pyridoxal phosphate binding"/>
    <property type="evidence" value="ECO:0007669"/>
    <property type="project" value="InterPro"/>
</dbReference>
<dbReference type="PANTHER" id="PTHR30212">
    <property type="entry name" value="PROTEIN YIIM"/>
    <property type="match status" value="1"/>
</dbReference>
<evidence type="ECO:0000259" key="1">
    <source>
        <dbReference type="PROSITE" id="PS51340"/>
    </source>
</evidence>
<evidence type="ECO:0000313" key="2">
    <source>
        <dbReference type="EMBL" id="CAA6802345.1"/>
    </source>
</evidence>
<proteinExistence type="predicted"/>
<dbReference type="GO" id="GO:0003824">
    <property type="term" value="F:catalytic activity"/>
    <property type="evidence" value="ECO:0007669"/>
    <property type="project" value="InterPro"/>
</dbReference>
<dbReference type="EMBL" id="CACVAR010000101">
    <property type="protein sequence ID" value="CAA6802345.1"/>
    <property type="molecule type" value="Genomic_DNA"/>
</dbReference>
<protein>
    <submittedName>
        <fullName evidence="2">MOSC domain-containing protein</fullName>
    </submittedName>
</protein>
<dbReference type="Gene3D" id="2.40.33.20">
    <property type="entry name" value="PK beta-barrel domain-like"/>
    <property type="match status" value="1"/>
</dbReference>
<dbReference type="AlphaFoldDB" id="A0A6S6SHD5"/>
<dbReference type="InterPro" id="IPR052353">
    <property type="entry name" value="Benzoxazolinone_Detox_Enz"/>
</dbReference>
<dbReference type="InterPro" id="IPR005302">
    <property type="entry name" value="MoCF_Sase_C"/>
</dbReference>
<dbReference type="GO" id="GO:0030151">
    <property type="term" value="F:molybdenum ion binding"/>
    <property type="evidence" value="ECO:0007669"/>
    <property type="project" value="InterPro"/>
</dbReference>
<organism evidence="2">
    <name type="scientific">uncultured Sulfurovum sp</name>
    <dbReference type="NCBI Taxonomy" id="269237"/>
    <lineage>
        <taxon>Bacteria</taxon>
        <taxon>Pseudomonadati</taxon>
        <taxon>Campylobacterota</taxon>
        <taxon>Epsilonproteobacteria</taxon>
        <taxon>Campylobacterales</taxon>
        <taxon>Sulfurovaceae</taxon>
        <taxon>Sulfurovum</taxon>
        <taxon>environmental samples</taxon>
    </lineage>
</organism>
<dbReference type="Pfam" id="PF03473">
    <property type="entry name" value="MOSC"/>
    <property type="match status" value="1"/>
</dbReference>
<accession>A0A6S6SHD5</accession>
<gene>
    <name evidence="2" type="ORF">HELGO_WM33930</name>
</gene>